<feature type="domain" description="Metallo-beta-lactamase" evidence="5">
    <location>
        <begin position="78"/>
        <end position="293"/>
    </location>
</feature>
<name>A0A2S5DRB9_9BURK</name>
<dbReference type="Proteomes" id="UP000238655">
    <property type="component" value="Chromosome 1"/>
</dbReference>
<comment type="similarity">
    <text evidence="1">Belongs to the metallo-beta-lactamase superfamily.</text>
</comment>
<dbReference type="Proteomes" id="UP000494182">
    <property type="component" value="Unassembled WGS sequence"/>
</dbReference>
<evidence type="ECO:0000259" key="5">
    <source>
        <dbReference type="SMART" id="SM00849"/>
    </source>
</evidence>
<dbReference type="EMBL" id="QTQV01000001">
    <property type="protein sequence ID" value="RQT21578.1"/>
    <property type="molecule type" value="Genomic_DNA"/>
</dbReference>
<proteinExistence type="inferred from homology"/>
<sequence length="315" mass="35379">MTHSCGHAHCHAHITNAEPHAFSLALGNVEIIRLYDTTLLGETAQSWLPDFDRARVAEHEHWLAPTHYDPESGRIPMPVHSWIVRTGRHTVLIDSCIGNHKERPGLPEMHRLSTRYLDRMRALGIQPEEIDYVMCSHLHADHVGWNTQLVNGVWVPTFPNARYVISQVEHDHLVRAIRGEGPAGPAWFSPMYNDSVLPVIEAGQATMFDDTYELDDTFLIRHAPGHSPGHVRIELTSQGSRGVFSGDMLHSPIQIPFWQWSSKVCDDRTLAAKSRFELLAHCVEHGALLLPGHFEAPHAGHIVDTAGTFGIEFLR</sequence>
<evidence type="ECO:0000313" key="8">
    <source>
        <dbReference type="EMBL" id="VWD55697.1"/>
    </source>
</evidence>
<evidence type="ECO:0000256" key="1">
    <source>
        <dbReference type="ARBA" id="ARBA00007749"/>
    </source>
</evidence>
<evidence type="ECO:0000313" key="9">
    <source>
        <dbReference type="Proteomes" id="UP000238655"/>
    </source>
</evidence>
<dbReference type="PANTHER" id="PTHR42978:SF6">
    <property type="entry name" value="QUORUM-QUENCHING LACTONASE YTNP-RELATED"/>
    <property type="match status" value="1"/>
</dbReference>
<dbReference type="AlphaFoldDB" id="A0A2S5DRB9"/>
<dbReference type="SMART" id="SM00849">
    <property type="entry name" value="Lactamase_B"/>
    <property type="match status" value="1"/>
</dbReference>
<dbReference type="PANTHER" id="PTHR42978">
    <property type="entry name" value="QUORUM-QUENCHING LACTONASE YTNP-RELATED-RELATED"/>
    <property type="match status" value="1"/>
</dbReference>
<dbReference type="SUPFAM" id="SSF56281">
    <property type="entry name" value="Metallo-hydrolase/oxidoreductase"/>
    <property type="match status" value="1"/>
</dbReference>
<accession>A0A2S5DRB9</accession>
<evidence type="ECO:0000313" key="7">
    <source>
        <dbReference type="EMBL" id="RQT21578.1"/>
    </source>
</evidence>
<dbReference type="InterPro" id="IPR051013">
    <property type="entry name" value="MBL_superfamily_lactonases"/>
</dbReference>
<dbReference type="Gene3D" id="3.60.15.10">
    <property type="entry name" value="Ribonuclease Z/Hydroxyacylglutathione hydrolase-like"/>
    <property type="match status" value="1"/>
</dbReference>
<dbReference type="Pfam" id="PF00753">
    <property type="entry name" value="Lactamase_B"/>
    <property type="match status" value="1"/>
</dbReference>
<evidence type="ECO:0000313" key="6">
    <source>
        <dbReference type="EMBL" id="POZ81592.1"/>
    </source>
</evidence>
<evidence type="ECO:0000256" key="2">
    <source>
        <dbReference type="ARBA" id="ARBA00022723"/>
    </source>
</evidence>
<dbReference type="GO" id="GO:0016787">
    <property type="term" value="F:hydrolase activity"/>
    <property type="evidence" value="ECO:0007669"/>
    <property type="project" value="UniProtKB-KW"/>
</dbReference>
<evidence type="ECO:0000313" key="11">
    <source>
        <dbReference type="Proteomes" id="UP000494182"/>
    </source>
</evidence>
<reference evidence="8 11" key="3">
    <citation type="submission" date="2019-09" db="EMBL/GenBank/DDBJ databases">
        <authorList>
            <person name="Depoorter E."/>
        </authorList>
    </citation>
    <scope>NUCLEOTIDE SEQUENCE [LARGE SCALE GENOMIC DNA]</scope>
    <source>
        <strain evidence="8">R-71171</strain>
    </source>
</reference>
<dbReference type="GO" id="GO:0046872">
    <property type="term" value="F:metal ion binding"/>
    <property type="evidence" value="ECO:0007669"/>
    <property type="project" value="UniProtKB-KW"/>
</dbReference>
<dbReference type="InterPro" id="IPR001279">
    <property type="entry name" value="Metallo-B-lactamas"/>
</dbReference>
<dbReference type="Proteomes" id="UP000277921">
    <property type="component" value="Unassembled WGS sequence"/>
</dbReference>
<keyword evidence="4" id="KW-0862">Zinc</keyword>
<keyword evidence="3 6" id="KW-0378">Hydrolase</keyword>
<dbReference type="EMBL" id="CABVQT010000020">
    <property type="protein sequence ID" value="VWD55697.1"/>
    <property type="molecule type" value="Genomic_DNA"/>
</dbReference>
<dbReference type="InterPro" id="IPR036866">
    <property type="entry name" value="RibonucZ/Hydroxyglut_hydro"/>
</dbReference>
<dbReference type="EMBL" id="PQVP01000002">
    <property type="protein sequence ID" value="POZ81592.1"/>
    <property type="molecule type" value="Genomic_DNA"/>
</dbReference>
<keyword evidence="2" id="KW-0479">Metal-binding</keyword>
<dbReference type="RefSeq" id="WP_089430852.1">
    <property type="nucleotide sequence ID" value="NZ_CABVQT010000020.1"/>
</dbReference>
<evidence type="ECO:0000313" key="10">
    <source>
        <dbReference type="Proteomes" id="UP000277921"/>
    </source>
</evidence>
<reference evidence="6 9" key="1">
    <citation type="submission" date="2018-01" db="EMBL/GenBank/DDBJ databases">
        <title>Successful Treatment of Persistent Burkholderia cepacia Bacteremia with Ceftazidime-Avibactam.</title>
        <authorList>
            <person name="Tamma P."/>
            <person name="Fan Y."/>
            <person name="Bergman Y."/>
            <person name="Sick-Samuels A."/>
            <person name="Hsu A."/>
            <person name="Timp W."/>
            <person name="Simner P."/>
        </authorList>
    </citation>
    <scope>NUCLEOTIDE SEQUENCE [LARGE SCALE GENOMIC DNA]</scope>
    <source>
        <strain evidence="6 9">170816</strain>
    </source>
</reference>
<gene>
    <name evidence="8" type="ORF">BCO71171_05886</name>
    <name evidence="6" type="ORF">C3743_14785</name>
    <name evidence="7" type="ORF">DF051_01700</name>
</gene>
<organism evidence="6 9">
    <name type="scientific">Burkholderia contaminans</name>
    <dbReference type="NCBI Taxonomy" id="488447"/>
    <lineage>
        <taxon>Bacteria</taxon>
        <taxon>Pseudomonadati</taxon>
        <taxon>Pseudomonadota</taxon>
        <taxon>Betaproteobacteria</taxon>
        <taxon>Burkholderiales</taxon>
        <taxon>Burkholderiaceae</taxon>
        <taxon>Burkholderia</taxon>
        <taxon>Burkholderia cepacia complex</taxon>
    </lineage>
</organism>
<evidence type="ECO:0000256" key="4">
    <source>
        <dbReference type="ARBA" id="ARBA00022833"/>
    </source>
</evidence>
<dbReference type="CDD" id="cd16277">
    <property type="entry name" value="metallo-hydrolase-like_MBL-fold"/>
    <property type="match status" value="1"/>
</dbReference>
<protein>
    <submittedName>
        <fullName evidence="8">Beta-lactamase</fullName>
    </submittedName>
    <submittedName>
        <fullName evidence="6">MBL fold metallo-hydrolase</fullName>
    </submittedName>
</protein>
<evidence type="ECO:0000256" key="3">
    <source>
        <dbReference type="ARBA" id="ARBA00022801"/>
    </source>
</evidence>
<reference evidence="7 10" key="2">
    <citation type="submission" date="2018-08" db="EMBL/GenBank/DDBJ databases">
        <title>Comparative analysis of Burkholderia isolates from Puerto Rico.</title>
        <authorList>
            <person name="Hall C."/>
            <person name="Sahl J."/>
            <person name="Wagner D."/>
        </authorList>
    </citation>
    <scope>NUCLEOTIDE SEQUENCE [LARGE SCALE GENOMIC DNA]</scope>
    <source>
        <strain evidence="7 10">Bp9025</strain>
    </source>
</reference>